<comment type="caution">
    <text evidence="2">The sequence shown here is derived from an EMBL/GenBank/DDBJ whole genome shotgun (WGS) entry which is preliminary data.</text>
</comment>
<dbReference type="Gene3D" id="3.55.50.30">
    <property type="match status" value="1"/>
</dbReference>
<reference evidence="2 3" key="1">
    <citation type="submission" date="2018-10" db="EMBL/GenBank/DDBJ databases">
        <title>Pseudomonas zhaodongensis NEAU-ST5-21(T) genome.</title>
        <authorList>
            <person name="Peng J."/>
            <person name="Liu Z.-P."/>
        </authorList>
    </citation>
    <scope>NUCLEOTIDE SEQUENCE [LARGE SCALE GENOMIC DNA]</scope>
    <source>
        <strain evidence="2 3">NEAU-ST5-21</strain>
    </source>
</reference>
<dbReference type="InterPro" id="IPR038591">
    <property type="entry name" value="NolW-like_sf"/>
</dbReference>
<dbReference type="OrthoDB" id="9775455at2"/>
<dbReference type="AlphaFoldDB" id="A0A3M2HVN5"/>
<dbReference type="EMBL" id="RFFM01000002">
    <property type="protein sequence ID" value="RMH89864.1"/>
    <property type="molecule type" value="Genomic_DNA"/>
</dbReference>
<evidence type="ECO:0000259" key="1">
    <source>
        <dbReference type="Pfam" id="PF21304"/>
    </source>
</evidence>
<dbReference type="InterPro" id="IPR049034">
    <property type="entry name" value="T3S_SPI-1_N0"/>
</dbReference>
<gene>
    <name evidence="2" type="ORF">EA797_10000</name>
</gene>
<protein>
    <submittedName>
        <fullName evidence="2">Type III secretion protein</fullName>
    </submittedName>
</protein>
<keyword evidence="3" id="KW-1185">Reference proteome</keyword>
<feature type="domain" description="SPI-1 type 3 secretion system secretin N0" evidence="1">
    <location>
        <begin position="23"/>
        <end position="88"/>
    </location>
</feature>
<organism evidence="2 3">
    <name type="scientific">Stutzerimonas zhaodongensis</name>
    <dbReference type="NCBI Taxonomy" id="1176257"/>
    <lineage>
        <taxon>Bacteria</taxon>
        <taxon>Pseudomonadati</taxon>
        <taxon>Pseudomonadota</taxon>
        <taxon>Gammaproteobacteria</taxon>
        <taxon>Pseudomonadales</taxon>
        <taxon>Pseudomonadaceae</taxon>
        <taxon>Stutzerimonas</taxon>
    </lineage>
</organism>
<dbReference type="Proteomes" id="UP000269774">
    <property type="component" value="Unassembled WGS sequence"/>
</dbReference>
<name>A0A3M2HVN5_9GAMM</name>
<evidence type="ECO:0000313" key="2">
    <source>
        <dbReference type="EMBL" id="RMH89864.1"/>
    </source>
</evidence>
<accession>A0A3M2HVN5</accession>
<proteinExistence type="predicted"/>
<sequence length="186" mass="20163">MLSVIPEASAQDQPEWASRPYAYVVIDQDVRGVLQAFGRNLGVPMVISAKVKGRAPANFRAANAGAFLDKLTTNNTLTWFSDGNMLYVDSEDDLQIRNFEAVGLSAKDLQASLDELGVSGKHLHVRNSFQGDGLMVSGPPAFMALVQQRIEQIARPEPGPVAVREHGVRVFRGSAASELVEAKSKQ</sequence>
<dbReference type="Gene3D" id="3.30.1370.120">
    <property type="match status" value="1"/>
</dbReference>
<dbReference type="Pfam" id="PF21304">
    <property type="entry name" value="T3S_SPI-1_N0"/>
    <property type="match status" value="1"/>
</dbReference>
<evidence type="ECO:0000313" key="3">
    <source>
        <dbReference type="Proteomes" id="UP000269774"/>
    </source>
</evidence>